<name>A0A7W9THC4_9ACTN</name>
<dbReference type="AlphaFoldDB" id="A0A7W9THC4"/>
<evidence type="ECO:0000256" key="1">
    <source>
        <dbReference type="SAM" id="MobiDB-lite"/>
    </source>
</evidence>
<evidence type="ECO:0000313" key="4">
    <source>
        <dbReference type="Proteomes" id="UP000591537"/>
    </source>
</evidence>
<accession>A0A7W9THC4</accession>
<dbReference type="InterPro" id="IPR035992">
    <property type="entry name" value="Ricin_B-like_lectins"/>
</dbReference>
<dbReference type="Gene3D" id="2.80.10.50">
    <property type="match status" value="1"/>
</dbReference>
<gene>
    <name evidence="3" type="ORF">HNR57_005355</name>
</gene>
<dbReference type="CDD" id="cd00161">
    <property type="entry name" value="beta-trefoil_Ricin-like"/>
    <property type="match status" value="1"/>
</dbReference>
<sequence>MGNQEESLPHRAQDAGEFIAAMRHLKERSGLTYRQLERRAAERGETLARSTLADVLRGRTLPRPELLAAFVRACGDDHRLEGWLAAREEVAGRAAAEGSATVRRTSPHRSAGRKPALMVAVAATVALLLAGGVGAWQLYAPGGGEPTGKAGASRTAGPPHLLQSSAPSPPSAGSGRLSGWVRIRPVTAPRLCLTDGRVRDRRYTPLVAVQRPCDQVAPQDTLLEPMGGDSYRIQWHHPDYGMGCLKVLSRGPGAGLLEPMDDCAEDSRFHIEPSGPYVNGTYVLRVDGQGCVGIRGSGRSEGTEAVMERCVGKGGQVFTIEPAR</sequence>
<feature type="region of interest" description="Disordered" evidence="1">
    <location>
        <begin position="94"/>
        <end position="114"/>
    </location>
</feature>
<dbReference type="CDD" id="cd00093">
    <property type="entry name" value="HTH_XRE"/>
    <property type="match status" value="1"/>
</dbReference>
<dbReference type="Proteomes" id="UP000591537">
    <property type="component" value="Unassembled WGS sequence"/>
</dbReference>
<dbReference type="EMBL" id="JACHGV010000008">
    <property type="protein sequence ID" value="MBB6079412.1"/>
    <property type="molecule type" value="Genomic_DNA"/>
</dbReference>
<dbReference type="InterPro" id="IPR001387">
    <property type="entry name" value="Cro/C1-type_HTH"/>
</dbReference>
<keyword evidence="2" id="KW-1133">Transmembrane helix</keyword>
<keyword evidence="2" id="KW-0812">Transmembrane</keyword>
<evidence type="ECO:0000313" key="3">
    <source>
        <dbReference type="EMBL" id="MBB6079412.1"/>
    </source>
</evidence>
<dbReference type="RefSeq" id="WP_184563543.1">
    <property type="nucleotide sequence ID" value="NZ_BAAARS010000009.1"/>
</dbReference>
<comment type="caution">
    <text evidence="3">The sequence shown here is derived from an EMBL/GenBank/DDBJ whole genome shotgun (WGS) entry which is preliminary data.</text>
</comment>
<feature type="region of interest" description="Disordered" evidence="1">
    <location>
        <begin position="146"/>
        <end position="176"/>
    </location>
</feature>
<feature type="compositionally biased region" description="Low complexity" evidence="1">
    <location>
        <begin position="158"/>
        <end position="176"/>
    </location>
</feature>
<keyword evidence="4" id="KW-1185">Reference proteome</keyword>
<dbReference type="Pfam" id="PF13560">
    <property type="entry name" value="HTH_31"/>
    <property type="match status" value="1"/>
</dbReference>
<reference evidence="3 4" key="1">
    <citation type="submission" date="2020-08" db="EMBL/GenBank/DDBJ databases">
        <title>Genomic Encyclopedia of Type Strains, Phase IV (KMG-IV): sequencing the most valuable type-strain genomes for metagenomic binning, comparative biology and taxonomic classification.</title>
        <authorList>
            <person name="Goeker M."/>
        </authorList>
    </citation>
    <scope>NUCLEOTIDE SEQUENCE [LARGE SCALE GENOMIC DNA]</scope>
    <source>
        <strain evidence="3 4">DSM 43350</strain>
    </source>
</reference>
<protein>
    <submittedName>
        <fullName evidence="3">Transcriptional regulator with XRE-family HTH domain</fullName>
    </submittedName>
</protein>
<feature type="transmembrane region" description="Helical" evidence="2">
    <location>
        <begin position="116"/>
        <end position="139"/>
    </location>
</feature>
<keyword evidence="2" id="KW-0472">Membrane</keyword>
<evidence type="ECO:0000256" key="2">
    <source>
        <dbReference type="SAM" id="Phobius"/>
    </source>
</evidence>
<dbReference type="SUPFAM" id="SSF50370">
    <property type="entry name" value="Ricin B-like lectins"/>
    <property type="match status" value="1"/>
</dbReference>
<organism evidence="3 4">
    <name type="scientific">Streptomyces paradoxus</name>
    <dbReference type="NCBI Taxonomy" id="66375"/>
    <lineage>
        <taxon>Bacteria</taxon>
        <taxon>Bacillati</taxon>
        <taxon>Actinomycetota</taxon>
        <taxon>Actinomycetes</taxon>
        <taxon>Kitasatosporales</taxon>
        <taxon>Streptomycetaceae</taxon>
        <taxon>Streptomyces</taxon>
    </lineage>
</organism>
<proteinExistence type="predicted"/>